<dbReference type="Pfam" id="PF03357">
    <property type="entry name" value="Snf7"/>
    <property type="match status" value="1"/>
</dbReference>
<evidence type="ECO:0000313" key="3">
    <source>
        <dbReference type="EMBL" id="CAE0430523.1"/>
    </source>
</evidence>
<dbReference type="GO" id="GO:0007034">
    <property type="term" value="P:vacuolar transport"/>
    <property type="evidence" value="ECO:0007669"/>
    <property type="project" value="InterPro"/>
</dbReference>
<reference evidence="3" key="1">
    <citation type="submission" date="2021-01" db="EMBL/GenBank/DDBJ databases">
        <authorList>
            <person name="Corre E."/>
            <person name="Pelletier E."/>
            <person name="Niang G."/>
            <person name="Scheremetjew M."/>
            <person name="Finn R."/>
            <person name="Kale V."/>
            <person name="Holt S."/>
            <person name="Cochrane G."/>
            <person name="Meng A."/>
            <person name="Brown T."/>
            <person name="Cohen L."/>
        </authorList>
    </citation>
    <scope>NUCLEOTIDE SEQUENCE</scope>
    <source>
        <strain evidence="3">GSBS06</strain>
    </source>
</reference>
<keyword evidence="1" id="KW-0175">Coiled coil</keyword>
<dbReference type="InterPro" id="IPR005024">
    <property type="entry name" value="Snf7_fam"/>
</dbReference>
<name>A0A7S3PE62_9STRA</name>
<evidence type="ECO:0000256" key="1">
    <source>
        <dbReference type="SAM" id="Coils"/>
    </source>
</evidence>
<protein>
    <recommendedName>
        <fullName evidence="4">Charged multivesicular body protein 2A</fullName>
    </recommendedName>
</protein>
<dbReference type="AlphaFoldDB" id="A0A7S3PE62"/>
<organism evidence="3">
    <name type="scientific">Aplanochytrium stocchinoi</name>
    <dbReference type="NCBI Taxonomy" id="215587"/>
    <lineage>
        <taxon>Eukaryota</taxon>
        <taxon>Sar</taxon>
        <taxon>Stramenopiles</taxon>
        <taxon>Bigyra</taxon>
        <taxon>Labyrinthulomycetes</taxon>
        <taxon>Thraustochytrida</taxon>
        <taxon>Thraustochytriidae</taxon>
        <taxon>Aplanochytrium</taxon>
    </lineage>
</organism>
<accession>A0A7S3PE62</accession>
<feature type="coiled-coil region" evidence="1">
    <location>
        <begin position="26"/>
        <end position="96"/>
    </location>
</feature>
<dbReference type="EMBL" id="HBIN01001464">
    <property type="protein sequence ID" value="CAE0430523.1"/>
    <property type="molecule type" value="Transcribed_RNA"/>
</dbReference>
<sequence length="221" mass="25403">MLSLGNSKKALKAQFRKNDREIKKEIRGLAKDLKANEQKINQAKKDIRKQAEDGNTDKVRNVAKRIVRLQKHNDQIHKMTGNLEDLQMQMAEMKTMNAMSDAMRNMTKMMSKMAKYQNPQTAMKQLQKFQKAQMKNEMTQEMMSDVMEDMFDEDLEAEDELVDKVLEEVGVQITDGLASVPMQAKAQQQQEEESVPIPQGADDLDVNALETRLRNLNNNDI</sequence>
<dbReference type="Gene3D" id="6.10.140.1230">
    <property type="match status" value="1"/>
</dbReference>
<gene>
    <name evidence="3" type="ORF">ASTO00021_LOCUS868</name>
</gene>
<proteinExistence type="predicted"/>
<evidence type="ECO:0000256" key="2">
    <source>
        <dbReference type="SAM" id="MobiDB-lite"/>
    </source>
</evidence>
<dbReference type="PANTHER" id="PTHR10476">
    <property type="entry name" value="CHARGED MULTIVESICULAR BODY PROTEIN"/>
    <property type="match status" value="1"/>
</dbReference>
<feature type="region of interest" description="Disordered" evidence="2">
    <location>
        <begin position="181"/>
        <end position="203"/>
    </location>
</feature>
<evidence type="ECO:0008006" key="4">
    <source>
        <dbReference type="Google" id="ProtNLM"/>
    </source>
</evidence>